<evidence type="ECO:0000313" key="2">
    <source>
        <dbReference type="Proteomes" id="UP000773462"/>
    </source>
</evidence>
<comment type="caution">
    <text evidence="1">The sequence shown here is derived from an EMBL/GenBank/DDBJ whole genome shotgun (WGS) entry which is preliminary data.</text>
</comment>
<dbReference type="RefSeq" id="WP_209872153.1">
    <property type="nucleotide sequence ID" value="NZ_JAGGLV010000005.1"/>
</dbReference>
<dbReference type="InterPro" id="IPR027417">
    <property type="entry name" value="P-loop_NTPase"/>
</dbReference>
<protein>
    <submittedName>
        <fullName evidence="1">ABC-type multidrug transport system ATPase subunit</fullName>
    </submittedName>
</protein>
<name>A0ABS4NP63_9BACL</name>
<evidence type="ECO:0000313" key="1">
    <source>
        <dbReference type="EMBL" id="MBP2111858.1"/>
    </source>
</evidence>
<organism evidence="1 2">
    <name type="scientific">Paenibacillus silagei</name>
    <dbReference type="NCBI Taxonomy" id="1670801"/>
    <lineage>
        <taxon>Bacteria</taxon>
        <taxon>Bacillati</taxon>
        <taxon>Bacillota</taxon>
        <taxon>Bacilli</taxon>
        <taxon>Bacillales</taxon>
        <taxon>Paenibacillaceae</taxon>
        <taxon>Paenibacillus</taxon>
    </lineage>
</organism>
<keyword evidence="2" id="KW-1185">Reference proteome</keyword>
<accession>A0ABS4NP63</accession>
<dbReference type="SUPFAM" id="SSF52540">
    <property type="entry name" value="P-loop containing nucleoside triphosphate hydrolases"/>
    <property type="match status" value="1"/>
</dbReference>
<reference evidence="1 2" key="1">
    <citation type="submission" date="2021-03" db="EMBL/GenBank/DDBJ databases">
        <title>Genomic Encyclopedia of Type Strains, Phase IV (KMG-IV): sequencing the most valuable type-strain genomes for metagenomic binning, comparative biology and taxonomic classification.</title>
        <authorList>
            <person name="Goeker M."/>
        </authorList>
    </citation>
    <scope>NUCLEOTIDE SEQUENCE [LARGE SCALE GENOMIC DNA]</scope>
    <source>
        <strain evidence="1 2">DSM 101953</strain>
    </source>
</reference>
<gene>
    <name evidence="1" type="ORF">J2Z70_001999</name>
</gene>
<proteinExistence type="predicted"/>
<dbReference type="EMBL" id="JAGGLV010000005">
    <property type="protein sequence ID" value="MBP2111858.1"/>
    <property type="molecule type" value="Genomic_DNA"/>
</dbReference>
<dbReference type="Proteomes" id="UP000773462">
    <property type="component" value="Unassembled WGS sequence"/>
</dbReference>
<sequence length="216" mass="24930">MKNLSILDLEDVSISCKPTMLNFESKRDSLKHFSYRFTSGKTYALENNIGEGGWALSYLLSGREQRYSGNIIIDGNKIERDKLNIYGWYVGEGIQYKVPFYKKSLTVHEQLELGTSKQHSIKELIDAFELAPSRLDREIKHISNERWNASIAIGLAHEKQVFCFPWLSDMWKEALIARLAHCSTLLKQYNCIFLIPVQSLTNIESCIDEIVYVKKK</sequence>
<dbReference type="Gene3D" id="3.40.50.300">
    <property type="entry name" value="P-loop containing nucleotide triphosphate hydrolases"/>
    <property type="match status" value="1"/>
</dbReference>